<keyword evidence="3" id="KW-1185">Reference proteome</keyword>
<gene>
    <name evidence="2" type="ORF">SAMN06265219_101380</name>
</gene>
<protein>
    <submittedName>
        <fullName evidence="2">Microcystin-dependent protein</fullName>
    </submittedName>
</protein>
<proteinExistence type="predicted"/>
<accession>A0A521AU55</accession>
<dbReference type="OrthoDB" id="9810174at2"/>
<sequence>MDKNVSVSQPPIYLGEIRVFAGNYEPVNWKFCNGQLLSVFDNMQLYSLIGNIYGGKPDVNFNLPDLRGRCCIGMGIGPGLSERKLGSQGGSEEVTLQYQEMTEHTHSASVTQELNASGQITGSAKAMMNVNNNDGQEVDPRGNYLGVDNSYAGNYSSVGTGDYLNPSAIVTNGKVSVDIEDVKYSTDVEKTGGNQSHQNISPFLCLNYIICVNGLWPDRL</sequence>
<dbReference type="InterPro" id="IPR011083">
    <property type="entry name" value="Phage_tail_collar_dom"/>
</dbReference>
<dbReference type="SUPFAM" id="SSF88874">
    <property type="entry name" value="Receptor-binding domain of short tail fibre protein gp12"/>
    <property type="match status" value="1"/>
</dbReference>
<name>A0A521AU55_9BACT</name>
<dbReference type="Pfam" id="PF07484">
    <property type="entry name" value="Collar"/>
    <property type="match status" value="1"/>
</dbReference>
<evidence type="ECO:0000313" key="2">
    <source>
        <dbReference type="EMBL" id="SMO38388.1"/>
    </source>
</evidence>
<evidence type="ECO:0000313" key="3">
    <source>
        <dbReference type="Proteomes" id="UP000317557"/>
    </source>
</evidence>
<reference evidence="2 3" key="1">
    <citation type="submission" date="2017-05" db="EMBL/GenBank/DDBJ databases">
        <authorList>
            <person name="Varghese N."/>
            <person name="Submissions S."/>
        </authorList>
    </citation>
    <scope>NUCLEOTIDE SEQUENCE [LARGE SCALE GENOMIC DNA]</scope>
    <source>
        <strain evidence="2 3">DSM 21985</strain>
    </source>
</reference>
<dbReference type="AlphaFoldDB" id="A0A521AU55"/>
<dbReference type="InterPro" id="IPR037053">
    <property type="entry name" value="Phage_tail_collar_dom_sf"/>
</dbReference>
<dbReference type="Gene3D" id="3.90.1340.10">
    <property type="entry name" value="Phage tail collar domain"/>
    <property type="match status" value="1"/>
</dbReference>
<evidence type="ECO:0000259" key="1">
    <source>
        <dbReference type="Pfam" id="PF07484"/>
    </source>
</evidence>
<dbReference type="EMBL" id="FXTP01000001">
    <property type="protein sequence ID" value="SMO38388.1"/>
    <property type="molecule type" value="Genomic_DNA"/>
</dbReference>
<feature type="domain" description="Phage tail collar" evidence="1">
    <location>
        <begin position="15"/>
        <end position="70"/>
    </location>
</feature>
<organism evidence="2 3">
    <name type="scientific">Gracilimonas mengyeensis</name>
    <dbReference type="NCBI Taxonomy" id="1302730"/>
    <lineage>
        <taxon>Bacteria</taxon>
        <taxon>Pseudomonadati</taxon>
        <taxon>Balneolota</taxon>
        <taxon>Balneolia</taxon>
        <taxon>Balneolales</taxon>
        <taxon>Balneolaceae</taxon>
        <taxon>Gracilimonas</taxon>
    </lineage>
</organism>
<dbReference type="Proteomes" id="UP000317557">
    <property type="component" value="Unassembled WGS sequence"/>
</dbReference>